<gene>
    <name evidence="1" type="ORF">SPELUC_LOCUS3437</name>
</gene>
<protein>
    <submittedName>
        <fullName evidence="1">15186_t:CDS:1</fullName>
    </submittedName>
</protein>
<accession>A0ACA9L490</accession>
<proteinExistence type="predicted"/>
<evidence type="ECO:0000313" key="1">
    <source>
        <dbReference type="EMBL" id="CAG8510077.1"/>
    </source>
</evidence>
<reference evidence="1" key="1">
    <citation type="submission" date="2021-06" db="EMBL/GenBank/DDBJ databases">
        <authorList>
            <person name="Kallberg Y."/>
            <person name="Tangrot J."/>
            <person name="Rosling A."/>
        </authorList>
    </citation>
    <scope>NUCLEOTIDE SEQUENCE</scope>
    <source>
        <strain evidence="1">28 12/20/2015</strain>
    </source>
</reference>
<keyword evidence="2" id="KW-1185">Reference proteome</keyword>
<sequence length="539" mass="61898">MNNTENATEKQDTIDGTYSTTSGNDNSKKSPNDTIEGVLDSSDAITGLTQSTITIVSDTVASLGSTIELPFTKFFPLIGDVASIFRELVDIYQTAEHNKRICGVLLDRVGAAEAAVRNLDIRRDDNRLFFTERNYIIFRKFIGVIKRIKNFANEISQITGLRKYLQAKSISQTFNELTTDFDGYMRSLSFSITIENQIQAEKDRQVLKEDTEALKQFLDKIDGGITDMDHKINIVIEEVYALKSTFERQQKAHHDQCPITEIVADELLKAEDYFPPETVRGKVVKRTRRADMVKLAFKEVSVQRLPYDMRDNIHAQVTILKRIRDSQEITRFFGLAKENDMLYLIANFGLSRGFTDATRNIKAGIQNVRYMAPEKFLDPNYKYDIKCEVYSFGMLLWEIAELRIPYKDETDILVIRDLVAKNHYRESFSHGGVPKEWKDLVKAAWNQDPKFRPAFTEMFLVLQKLREKNSPPRCSPSLSPDDSIDDEFNDQAIPINFAEFGDISVEEAIKEYRIKRDLVEGERFLKLAAYRQQALAVKM</sequence>
<comment type="caution">
    <text evidence="1">The sequence shown here is derived from an EMBL/GenBank/DDBJ whole genome shotgun (WGS) entry which is preliminary data.</text>
</comment>
<evidence type="ECO:0000313" key="2">
    <source>
        <dbReference type="Proteomes" id="UP000789366"/>
    </source>
</evidence>
<feature type="non-terminal residue" evidence="1">
    <location>
        <position position="539"/>
    </location>
</feature>
<organism evidence="1 2">
    <name type="scientific">Cetraspora pellucida</name>
    <dbReference type="NCBI Taxonomy" id="1433469"/>
    <lineage>
        <taxon>Eukaryota</taxon>
        <taxon>Fungi</taxon>
        <taxon>Fungi incertae sedis</taxon>
        <taxon>Mucoromycota</taxon>
        <taxon>Glomeromycotina</taxon>
        <taxon>Glomeromycetes</taxon>
        <taxon>Diversisporales</taxon>
        <taxon>Gigasporaceae</taxon>
        <taxon>Cetraspora</taxon>
    </lineage>
</organism>
<dbReference type="Proteomes" id="UP000789366">
    <property type="component" value="Unassembled WGS sequence"/>
</dbReference>
<dbReference type="EMBL" id="CAJVPW010002616">
    <property type="protein sequence ID" value="CAG8510077.1"/>
    <property type="molecule type" value="Genomic_DNA"/>
</dbReference>
<name>A0ACA9L490_9GLOM</name>